<dbReference type="Pfam" id="PF13977">
    <property type="entry name" value="TetR_C_6"/>
    <property type="match status" value="1"/>
</dbReference>
<proteinExistence type="predicted"/>
<dbReference type="Gene3D" id="1.10.357.10">
    <property type="entry name" value="Tetracycline Repressor, domain 2"/>
    <property type="match status" value="1"/>
</dbReference>
<sequence length="201" mass="22311">MRKTAEERKEQILTVALRLADELGPDRLTTGAVADTIGLTQPAIFRHFPTKQALWAALAERICREMTSSWQAALGGQMSPEVRIATLIDTQLHTIEENPALPAVLFSRELQVENGDLRKTFSGAMAAFRRLLHDEVAKGRDAGTFRRDLEPSDAAALLLSLVQGLAIRWSLGAREFDVRQEGARLLQVQLRLFAASPQRRA</sequence>
<feature type="domain" description="HTH tetR-type" evidence="6">
    <location>
        <begin position="6"/>
        <end position="66"/>
    </location>
</feature>
<evidence type="ECO:0000313" key="8">
    <source>
        <dbReference type="Proteomes" id="UP000601041"/>
    </source>
</evidence>
<keyword evidence="8" id="KW-1185">Reference proteome</keyword>
<dbReference type="Proteomes" id="UP000601041">
    <property type="component" value="Unassembled WGS sequence"/>
</dbReference>
<dbReference type="PANTHER" id="PTHR30055">
    <property type="entry name" value="HTH-TYPE TRANSCRIPTIONAL REGULATOR RUTR"/>
    <property type="match status" value="1"/>
</dbReference>
<evidence type="ECO:0000256" key="1">
    <source>
        <dbReference type="ARBA" id="ARBA00022491"/>
    </source>
</evidence>
<comment type="caution">
    <text evidence="7">The sequence shown here is derived from an EMBL/GenBank/DDBJ whole genome shotgun (WGS) entry which is preliminary data.</text>
</comment>
<dbReference type="InterPro" id="IPR050109">
    <property type="entry name" value="HTH-type_TetR-like_transc_reg"/>
</dbReference>
<feature type="DNA-binding region" description="H-T-H motif" evidence="5">
    <location>
        <begin position="29"/>
        <end position="48"/>
    </location>
</feature>
<dbReference type="InterPro" id="IPR009057">
    <property type="entry name" value="Homeodomain-like_sf"/>
</dbReference>
<evidence type="ECO:0000256" key="2">
    <source>
        <dbReference type="ARBA" id="ARBA00023015"/>
    </source>
</evidence>
<organism evidence="7 8">
    <name type="scientific">Pseudorhizobium halotolerans</name>
    <dbReference type="NCBI Taxonomy" id="1233081"/>
    <lineage>
        <taxon>Bacteria</taxon>
        <taxon>Pseudomonadati</taxon>
        <taxon>Pseudomonadota</taxon>
        <taxon>Alphaproteobacteria</taxon>
        <taxon>Hyphomicrobiales</taxon>
        <taxon>Rhizobiaceae</taxon>
        <taxon>Rhizobium/Agrobacterium group</taxon>
        <taxon>Pseudorhizobium</taxon>
    </lineage>
</organism>
<evidence type="ECO:0000256" key="3">
    <source>
        <dbReference type="ARBA" id="ARBA00023125"/>
    </source>
</evidence>
<name>A0ABN7K054_9HYPH</name>
<reference evidence="7 8" key="1">
    <citation type="submission" date="2020-11" db="EMBL/GenBank/DDBJ databases">
        <authorList>
            <person name="Lassalle F."/>
        </authorList>
    </citation>
    <scope>NUCLEOTIDE SEQUENCE [LARGE SCALE GENOMIC DNA]</scope>
    <source>
        <strain evidence="7 8">AB21</strain>
    </source>
</reference>
<evidence type="ECO:0000256" key="5">
    <source>
        <dbReference type="PROSITE-ProRule" id="PRU00335"/>
    </source>
</evidence>
<dbReference type="EMBL" id="CABFWE030000011">
    <property type="protein sequence ID" value="CAD7052107.1"/>
    <property type="molecule type" value="Genomic_DNA"/>
</dbReference>
<dbReference type="PANTHER" id="PTHR30055:SF240">
    <property type="entry name" value="HTH-TYPE TRANSCRIPTIONAL REGULATOR ACRR"/>
    <property type="match status" value="1"/>
</dbReference>
<evidence type="ECO:0000256" key="4">
    <source>
        <dbReference type="ARBA" id="ARBA00023163"/>
    </source>
</evidence>
<dbReference type="Pfam" id="PF00440">
    <property type="entry name" value="TetR_N"/>
    <property type="match status" value="1"/>
</dbReference>
<gene>
    <name evidence="7" type="ORF">RHAB21_04399</name>
</gene>
<dbReference type="PRINTS" id="PR00455">
    <property type="entry name" value="HTHTETR"/>
</dbReference>
<keyword evidence="2" id="KW-0805">Transcription regulation</keyword>
<keyword evidence="3 5" id="KW-0238">DNA-binding</keyword>
<dbReference type="PROSITE" id="PS50977">
    <property type="entry name" value="HTH_TETR_2"/>
    <property type="match status" value="1"/>
</dbReference>
<dbReference type="InterPro" id="IPR023772">
    <property type="entry name" value="DNA-bd_HTH_TetR-type_CS"/>
</dbReference>
<dbReference type="SUPFAM" id="SSF48498">
    <property type="entry name" value="Tetracyclin repressor-like, C-terminal domain"/>
    <property type="match status" value="1"/>
</dbReference>
<dbReference type="InterPro" id="IPR039538">
    <property type="entry name" value="BetI_C"/>
</dbReference>
<dbReference type="SUPFAM" id="SSF46689">
    <property type="entry name" value="Homeodomain-like"/>
    <property type="match status" value="1"/>
</dbReference>
<dbReference type="PROSITE" id="PS01081">
    <property type="entry name" value="HTH_TETR_1"/>
    <property type="match status" value="1"/>
</dbReference>
<evidence type="ECO:0000313" key="7">
    <source>
        <dbReference type="EMBL" id="CAD7052107.1"/>
    </source>
</evidence>
<evidence type="ECO:0000259" key="6">
    <source>
        <dbReference type="PROSITE" id="PS50977"/>
    </source>
</evidence>
<dbReference type="RefSeq" id="WP_142589480.1">
    <property type="nucleotide sequence ID" value="NZ_CABFWE030000011.1"/>
</dbReference>
<keyword evidence="1" id="KW-0678">Repressor</keyword>
<keyword evidence="4" id="KW-0804">Transcription</keyword>
<accession>A0ABN7K054</accession>
<protein>
    <submittedName>
        <fullName evidence="7">TetR/AcrR family transcriptional regulator</fullName>
    </submittedName>
</protein>
<dbReference type="InterPro" id="IPR001647">
    <property type="entry name" value="HTH_TetR"/>
</dbReference>
<dbReference type="Gene3D" id="1.10.10.60">
    <property type="entry name" value="Homeodomain-like"/>
    <property type="match status" value="1"/>
</dbReference>
<dbReference type="InterPro" id="IPR036271">
    <property type="entry name" value="Tet_transcr_reg_TetR-rel_C_sf"/>
</dbReference>